<comment type="caution">
    <text evidence="4">The sequence shown here is derived from an EMBL/GenBank/DDBJ whole genome shotgun (WGS) entry which is preliminary data.</text>
</comment>
<dbReference type="Proteomes" id="UP000233551">
    <property type="component" value="Unassembled WGS sequence"/>
</dbReference>
<organism evidence="4 5">
    <name type="scientific">Punica granatum</name>
    <name type="common">Pomegranate</name>
    <dbReference type="NCBI Taxonomy" id="22663"/>
    <lineage>
        <taxon>Eukaryota</taxon>
        <taxon>Viridiplantae</taxon>
        <taxon>Streptophyta</taxon>
        <taxon>Embryophyta</taxon>
        <taxon>Tracheophyta</taxon>
        <taxon>Spermatophyta</taxon>
        <taxon>Magnoliopsida</taxon>
        <taxon>eudicotyledons</taxon>
        <taxon>Gunneridae</taxon>
        <taxon>Pentapetalae</taxon>
        <taxon>rosids</taxon>
        <taxon>malvids</taxon>
        <taxon>Myrtales</taxon>
        <taxon>Lythraceae</taxon>
        <taxon>Punica</taxon>
    </lineage>
</organism>
<protein>
    <recommendedName>
        <fullName evidence="6">Retrotransposon Copia-like N-terminal domain-containing protein</fullName>
    </recommendedName>
</protein>
<dbReference type="EMBL" id="PGOL01000645">
    <property type="protein sequence ID" value="PKI67063.1"/>
    <property type="molecule type" value="Genomic_DNA"/>
</dbReference>
<dbReference type="AlphaFoldDB" id="A0A2I0KFU7"/>
<name>A0A2I0KFU7_PUNGR</name>
<sequence>MPRDNKITPSKSGETTIPGGLNKKKRKVTCFAESNTIDDYRTKEEGSTSNNRKRKCLCSMASKDYTGASLINYKLNGSNYLTWSRAMLTALTAKNKIGVIDGMVPRPPEGVPNRARWDVCNALVISWIFNTLESELQSSVACATVAQELWEDLRERYSQGNETRIYQLKTEISNLKQEGMFVTKYYSRLKTLWHELDNYLEIPACTCSATRLYAAQRAREKTHQFLMVLGSEFGTVRSNILSHEPAHPLNKAYALILHEERQNIVTQSHENAALDGAVFLSKKRAKQGSGSRQAYGEQGGRCGSEATSKTCFHCGRDRTMRKTIGVGELQGGVYHQGGVAIREQVNRVISDETDDLWYM</sequence>
<feature type="domain" description="Retrotransposon Copia-like N-terminal" evidence="3">
    <location>
        <begin position="63"/>
        <end position="108"/>
    </location>
</feature>
<feature type="domain" description="Retrotransposon gag" evidence="2">
    <location>
        <begin position="147"/>
        <end position="198"/>
    </location>
</feature>
<evidence type="ECO:0000259" key="2">
    <source>
        <dbReference type="Pfam" id="PF03732"/>
    </source>
</evidence>
<dbReference type="InterPro" id="IPR029472">
    <property type="entry name" value="Copia-like_N"/>
</dbReference>
<dbReference type="Pfam" id="PF03732">
    <property type="entry name" value="Retrotrans_gag"/>
    <property type="match status" value="1"/>
</dbReference>
<evidence type="ECO:0000256" key="1">
    <source>
        <dbReference type="SAM" id="MobiDB-lite"/>
    </source>
</evidence>
<evidence type="ECO:0000313" key="4">
    <source>
        <dbReference type="EMBL" id="PKI67063.1"/>
    </source>
</evidence>
<proteinExistence type="predicted"/>
<dbReference type="InterPro" id="IPR005162">
    <property type="entry name" value="Retrotrans_gag_dom"/>
</dbReference>
<evidence type="ECO:0008006" key="6">
    <source>
        <dbReference type="Google" id="ProtNLM"/>
    </source>
</evidence>
<accession>A0A2I0KFU7</accession>
<keyword evidence="5" id="KW-1185">Reference proteome</keyword>
<evidence type="ECO:0000259" key="3">
    <source>
        <dbReference type="Pfam" id="PF14244"/>
    </source>
</evidence>
<gene>
    <name evidence="4" type="ORF">CRG98_012601</name>
</gene>
<reference evidence="4 5" key="1">
    <citation type="submission" date="2017-11" db="EMBL/GenBank/DDBJ databases">
        <title>De-novo sequencing of pomegranate (Punica granatum L.) genome.</title>
        <authorList>
            <person name="Akparov Z."/>
            <person name="Amiraslanov A."/>
            <person name="Hajiyeva S."/>
            <person name="Abbasov M."/>
            <person name="Kaur K."/>
            <person name="Hamwieh A."/>
            <person name="Solovyev V."/>
            <person name="Salamov A."/>
            <person name="Braich B."/>
            <person name="Kosarev P."/>
            <person name="Mahmoud A."/>
            <person name="Hajiyev E."/>
            <person name="Babayeva S."/>
            <person name="Izzatullayeva V."/>
            <person name="Mammadov A."/>
            <person name="Mammadov A."/>
            <person name="Sharifova S."/>
            <person name="Ojaghi J."/>
            <person name="Eynullazada K."/>
            <person name="Bayramov B."/>
            <person name="Abdulazimova A."/>
            <person name="Shahmuradov I."/>
        </authorList>
    </citation>
    <scope>NUCLEOTIDE SEQUENCE [LARGE SCALE GENOMIC DNA]</scope>
    <source>
        <strain evidence="5">cv. AG2017</strain>
        <tissue evidence="4">Leaf</tissue>
    </source>
</reference>
<feature type="region of interest" description="Disordered" evidence="1">
    <location>
        <begin position="1"/>
        <end position="21"/>
    </location>
</feature>
<dbReference type="PANTHER" id="PTHR37610">
    <property type="entry name" value="CCHC-TYPE DOMAIN-CONTAINING PROTEIN"/>
    <property type="match status" value="1"/>
</dbReference>
<dbReference type="PANTHER" id="PTHR37610:SF97">
    <property type="entry name" value="RETROTRANSPOSON GAG DOMAIN-CONTAINING PROTEIN"/>
    <property type="match status" value="1"/>
</dbReference>
<evidence type="ECO:0000313" key="5">
    <source>
        <dbReference type="Proteomes" id="UP000233551"/>
    </source>
</evidence>
<dbReference type="Pfam" id="PF14244">
    <property type="entry name" value="Retrotran_gag_3"/>
    <property type="match status" value="1"/>
</dbReference>